<protein>
    <submittedName>
        <fullName evidence="4">Nucleus accumbens-associated protein 2</fullName>
    </submittedName>
</protein>
<dbReference type="Proteomes" id="UP001152320">
    <property type="component" value="Chromosome 1"/>
</dbReference>
<dbReference type="InterPro" id="IPR018379">
    <property type="entry name" value="BEN_domain"/>
</dbReference>
<reference evidence="4" key="1">
    <citation type="submission" date="2021-10" db="EMBL/GenBank/DDBJ databases">
        <title>Tropical sea cucumber genome reveals ecological adaptation and Cuvierian tubules defense mechanism.</title>
        <authorList>
            <person name="Chen T."/>
        </authorList>
    </citation>
    <scope>NUCLEOTIDE SEQUENCE</scope>
    <source>
        <strain evidence="4">Nanhai2018</strain>
        <tissue evidence="4">Muscle</tissue>
    </source>
</reference>
<comment type="caution">
    <text evidence="4">The sequence shown here is derived from an EMBL/GenBank/DDBJ whole genome shotgun (WGS) entry which is preliminary data.</text>
</comment>
<name>A0A9Q1HGR8_HOLLE</name>
<dbReference type="PROSITE" id="PS51457">
    <property type="entry name" value="BEN"/>
    <property type="match status" value="1"/>
</dbReference>
<evidence type="ECO:0000256" key="2">
    <source>
        <dbReference type="SAM" id="MobiDB-lite"/>
    </source>
</evidence>
<keyword evidence="5" id="KW-1185">Reference proteome</keyword>
<organism evidence="4 5">
    <name type="scientific">Holothuria leucospilota</name>
    <name type="common">Black long sea cucumber</name>
    <name type="synonym">Mertensiothuria leucospilota</name>
    <dbReference type="NCBI Taxonomy" id="206669"/>
    <lineage>
        <taxon>Eukaryota</taxon>
        <taxon>Metazoa</taxon>
        <taxon>Echinodermata</taxon>
        <taxon>Eleutherozoa</taxon>
        <taxon>Echinozoa</taxon>
        <taxon>Holothuroidea</taxon>
        <taxon>Aspidochirotacea</taxon>
        <taxon>Aspidochirotida</taxon>
        <taxon>Holothuriidae</taxon>
        <taxon>Holothuria</taxon>
    </lineage>
</organism>
<feature type="domain" description="BEN" evidence="3">
    <location>
        <begin position="435"/>
        <end position="538"/>
    </location>
</feature>
<dbReference type="AlphaFoldDB" id="A0A9Q1HGR8"/>
<feature type="compositionally biased region" description="Acidic residues" evidence="2">
    <location>
        <begin position="146"/>
        <end position="160"/>
    </location>
</feature>
<evidence type="ECO:0000256" key="1">
    <source>
        <dbReference type="SAM" id="Coils"/>
    </source>
</evidence>
<sequence length="548" mass="61617">MTSHEFLKFKIVYSYDQPCLLAHYTVIIMARRRRRICFIFCHLGRNESPSKWMDRRYFQNGRLPSTNWLKFMGDFSMVTENINVQVLHPDDIKELKYVQEQLEIDISTVLDSEGGSPTEKDSLVSTRGRKLKRTPRMLQYEGAECSLEEENDDDDDDSEDEVVKKSVKKHKSSTKQTGAKTSTPACSTPKTQVAAKLCAKQTLCKEIFGQIEASTVPTSDSLNPSSYCPTNSRETFANDMDDFTGLEGIARAVEVANNSAIEDSSRPERHSFINMDLQNHIDTIHQLQSDMKILEEENVFLSKENYTLKEKNASLEKRYKLLSAEVKKLQTENQDNVQQPRPVDFDVTPRKIKFLKDIASHMEDISCLKDVEVASSSNTSRPPIKNVAPSQLPELSCTTAASSSSESQSIQEPTAEPAPENLPGETSAMVELVKGTGVFIQVKDRTSILLKGKKGTSMMFRKILDILFSKEEQANGCAVGRKTTGVMGNQHQPLDSKRMSAAKAFMLLYCKKHGIPVPSEKELNCIANSKCVSTRRQEKKAKPMHTMD</sequence>
<feature type="region of interest" description="Disordered" evidence="2">
    <location>
        <begin position="376"/>
        <end position="423"/>
    </location>
</feature>
<feature type="region of interest" description="Disordered" evidence="2">
    <location>
        <begin position="109"/>
        <end position="130"/>
    </location>
</feature>
<evidence type="ECO:0000259" key="3">
    <source>
        <dbReference type="PROSITE" id="PS51457"/>
    </source>
</evidence>
<feature type="region of interest" description="Disordered" evidence="2">
    <location>
        <begin position="146"/>
        <end position="187"/>
    </location>
</feature>
<feature type="compositionally biased region" description="Low complexity" evidence="2">
    <location>
        <begin position="396"/>
        <end position="412"/>
    </location>
</feature>
<gene>
    <name evidence="4" type="ORF">HOLleu_01988</name>
</gene>
<keyword evidence="1" id="KW-0175">Coiled coil</keyword>
<dbReference type="GO" id="GO:0003677">
    <property type="term" value="F:DNA binding"/>
    <property type="evidence" value="ECO:0007669"/>
    <property type="project" value="InterPro"/>
</dbReference>
<feature type="compositionally biased region" description="Polar residues" evidence="2">
    <location>
        <begin position="174"/>
        <end position="187"/>
    </location>
</feature>
<dbReference type="EMBL" id="JAIZAY010000001">
    <property type="protein sequence ID" value="KAJ8049302.1"/>
    <property type="molecule type" value="Genomic_DNA"/>
</dbReference>
<feature type="coiled-coil region" evidence="1">
    <location>
        <begin position="277"/>
        <end position="339"/>
    </location>
</feature>
<evidence type="ECO:0000313" key="4">
    <source>
        <dbReference type="EMBL" id="KAJ8049302.1"/>
    </source>
</evidence>
<evidence type="ECO:0000313" key="5">
    <source>
        <dbReference type="Proteomes" id="UP001152320"/>
    </source>
</evidence>
<accession>A0A9Q1HGR8</accession>
<proteinExistence type="predicted"/>